<dbReference type="OrthoDB" id="4363213at2759"/>
<dbReference type="SUPFAM" id="SSF50630">
    <property type="entry name" value="Acid proteases"/>
    <property type="match status" value="1"/>
</dbReference>
<dbReference type="InterPro" id="IPR033121">
    <property type="entry name" value="PEPTIDASE_A1"/>
</dbReference>
<name>A0A9W9G510_9EURO</name>
<dbReference type="Gene3D" id="2.40.70.10">
    <property type="entry name" value="Acid Proteases"/>
    <property type="match status" value="1"/>
</dbReference>
<evidence type="ECO:0000259" key="2">
    <source>
        <dbReference type="PROSITE" id="PS51767"/>
    </source>
</evidence>
<feature type="domain" description="Peptidase A1" evidence="2">
    <location>
        <begin position="1"/>
        <end position="272"/>
    </location>
</feature>
<proteinExistence type="predicted"/>
<feature type="chain" id="PRO_5040826743" description="Peptidase A1 domain-containing protein" evidence="1">
    <location>
        <begin position="20"/>
        <end position="306"/>
    </location>
</feature>
<gene>
    <name evidence="3" type="ORF">N7532_000344</name>
</gene>
<comment type="caution">
    <text evidence="3">The sequence shown here is derived from an EMBL/GenBank/DDBJ whole genome shotgun (WGS) entry which is preliminary data.</text>
</comment>
<dbReference type="GeneID" id="81351827"/>
<evidence type="ECO:0000313" key="4">
    <source>
        <dbReference type="Proteomes" id="UP001149074"/>
    </source>
</evidence>
<keyword evidence="4" id="KW-1185">Reference proteome</keyword>
<sequence length="306" mass="32689">MRSGSVWLLGLAGAALTNALALDKRDSPAVLAVPVVRGKAPSPSRLLKRSETVDVEFDSQDSDDTNFKYNDSGVNITGVASDSLTTNTLSLGYGNTSSTSLTQALADSGAINSPAFMNGSGLTKALRINIDEILINETAQDATSFPLDVVFDTEVGMTYVPKSVAQALNAKIGATRVPDEIGQVNFSCSSVIETNTMIEFKFGDLVYQFWIENFISGNRHSAGSYGYSDDLCYFTICENLHLQDEGSIILGSNSMSLIYAVFDLENDEVSLALRNGNVTADDIVEIKSGKDGVPGAKKSEAEFAMQ</sequence>
<reference evidence="3" key="1">
    <citation type="submission" date="2022-11" db="EMBL/GenBank/DDBJ databases">
        <authorList>
            <person name="Petersen C."/>
        </authorList>
    </citation>
    <scope>NUCLEOTIDE SEQUENCE</scope>
    <source>
        <strain evidence="3">IBT 30761</strain>
    </source>
</reference>
<reference evidence="3" key="2">
    <citation type="journal article" date="2023" name="IMA Fungus">
        <title>Comparative genomic study of the Penicillium genus elucidates a diverse pangenome and 15 lateral gene transfer events.</title>
        <authorList>
            <person name="Petersen C."/>
            <person name="Sorensen T."/>
            <person name="Nielsen M.R."/>
            <person name="Sondergaard T.E."/>
            <person name="Sorensen J.L."/>
            <person name="Fitzpatrick D.A."/>
            <person name="Frisvad J.C."/>
            <person name="Nielsen K.L."/>
        </authorList>
    </citation>
    <scope>NUCLEOTIDE SEQUENCE</scope>
    <source>
        <strain evidence="3">IBT 30761</strain>
    </source>
</reference>
<evidence type="ECO:0000256" key="1">
    <source>
        <dbReference type="SAM" id="SignalP"/>
    </source>
</evidence>
<keyword evidence="1" id="KW-0732">Signal</keyword>
<dbReference type="Pfam" id="PF00026">
    <property type="entry name" value="Asp"/>
    <property type="match status" value="1"/>
</dbReference>
<dbReference type="RefSeq" id="XP_056480072.1">
    <property type="nucleotide sequence ID" value="XM_056612848.1"/>
</dbReference>
<dbReference type="PROSITE" id="PS51767">
    <property type="entry name" value="PEPTIDASE_A1"/>
    <property type="match status" value="1"/>
</dbReference>
<evidence type="ECO:0000313" key="3">
    <source>
        <dbReference type="EMBL" id="KAJ5112299.1"/>
    </source>
</evidence>
<protein>
    <recommendedName>
        <fullName evidence="2">Peptidase A1 domain-containing protein</fullName>
    </recommendedName>
</protein>
<accession>A0A9W9G510</accession>
<dbReference type="InterPro" id="IPR021109">
    <property type="entry name" value="Peptidase_aspartic_dom_sf"/>
</dbReference>
<organism evidence="3 4">
    <name type="scientific">Penicillium argentinense</name>
    <dbReference type="NCBI Taxonomy" id="1131581"/>
    <lineage>
        <taxon>Eukaryota</taxon>
        <taxon>Fungi</taxon>
        <taxon>Dikarya</taxon>
        <taxon>Ascomycota</taxon>
        <taxon>Pezizomycotina</taxon>
        <taxon>Eurotiomycetes</taxon>
        <taxon>Eurotiomycetidae</taxon>
        <taxon>Eurotiales</taxon>
        <taxon>Aspergillaceae</taxon>
        <taxon>Penicillium</taxon>
    </lineage>
</organism>
<feature type="signal peptide" evidence="1">
    <location>
        <begin position="1"/>
        <end position="19"/>
    </location>
</feature>
<dbReference type="Proteomes" id="UP001149074">
    <property type="component" value="Unassembled WGS sequence"/>
</dbReference>
<dbReference type="AlphaFoldDB" id="A0A9W9G510"/>
<dbReference type="EMBL" id="JAPQKI010000001">
    <property type="protein sequence ID" value="KAJ5112299.1"/>
    <property type="molecule type" value="Genomic_DNA"/>
</dbReference>